<proteinExistence type="inferred from homology"/>
<gene>
    <name evidence="7" type="primary">lgt</name>
    <name evidence="8" type="ORF">SAMN05421738_110153</name>
</gene>
<dbReference type="HAMAP" id="MF_01147">
    <property type="entry name" value="Lgt"/>
    <property type="match status" value="1"/>
</dbReference>
<feature type="transmembrane region" description="Helical" evidence="7">
    <location>
        <begin position="137"/>
        <end position="155"/>
    </location>
</feature>
<evidence type="ECO:0000256" key="4">
    <source>
        <dbReference type="ARBA" id="ARBA00022692"/>
    </source>
</evidence>
<keyword evidence="4 7" id="KW-0812">Transmembrane</keyword>
<feature type="transmembrane region" description="Helical" evidence="7">
    <location>
        <begin position="247"/>
        <end position="267"/>
    </location>
</feature>
<dbReference type="GO" id="GO:0005886">
    <property type="term" value="C:plasma membrane"/>
    <property type="evidence" value="ECO:0007669"/>
    <property type="project" value="UniProtKB-SubCell"/>
</dbReference>
<feature type="binding site" evidence="7">
    <location>
        <position position="153"/>
    </location>
    <ligand>
        <name>a 1,2-diacyl-sn-glycero-3-phospho-(1'-sn-glycerol)</name>
        <dbReference type="ChEBI" id="CHEBI:64716"/>
    </ligand>
</feature>
<dbReference type="EC" id="2.5.1.145" evidence="7"/>
<comment type="function">
    <text evidence="7">Catalyzes the transfer of the diacylglyceryl group from phosphatidylglycerol to the sulfhydryl group of the N-terminal cysteine of a prolipoprotein, the first step in the formation of mature lipoproteins.</text>
</comment>
<dbReference type="OrthoDB" id="871140at2"/>
<dbReference type="InterPro" id="IPR001640">
    <property type="entry name" value="Lgt"/>
</dbReference>
<name>A0A1I4Y8W5_9FLAO</name>
<dbReference type="AlphaFoldDB" id="A0A1I4Y8W5"/>
<keyword evidence="3 7" id="KW-0808">Transferase</keyword>
<dbReference type="RefSeq" id="WP_092908719.1">
    <property type="nucleotide sequence ID" value="NZ_FOUZ01000010.1"/>
</dbReference>
<keyword evidence="2 7" id="KW-1003">Cell membrane</keyword>
<evidence type="ECO:0000256" key="5">
    <source>
        <dbReference type="ARBA" id="ARBA00022989"/>
    </source>
</evidence>
<feature type="transmembrane region" description="Helical" evidence="7">
    <location>
        <begin position="188"/>
        <end position="205"/>
    </location>
</feature>
<feature type="transmembrane region" description="Helical" evidence="7">
    <location>
        <begin position="25"/>
        <end position="45"/>
    </location>
</feature>
<evidence type="ECO:0000256" key="6">
    <source>
        <dbReference type="ARBA" id="ARBA00023136"/>
    </source>
</evidence>
<evidence type="ECO:0000256" key="2">
    <source>
        <dbReference type="ARBA" id="ARBA00022475"/>
    </source>
</evidence>
<feature type="transmembrane region" description="Helical" evidence="7">
    <location>
        <begin position="104"/>
        <end position="125"/>
    </location>
</feature>
<reference evidence="9" key="1">
    <citation type="submission" date="2016-10" db="EMBL/GenBank/DDBJ databases">
        <authorList>
            <person name="Varghese N."/>
            <person name="Submissions S."/>
        </authorList>
    </citation>
    <scope>NUCLEOTIDE SEQUENCE [LARGE SCALE GENOMIC DNA]</scope>
    <source>
        <strain evidence="9">XJ109</strain>
    </source>
</reference>
<dbReference type="UniPathway" id="UPA00664"/>
<evidence type="ECO:0000313" key="9">
    <source>
        <dbReference type="Proteomes" id="UP000199149"/>
    </source>
</evidence>
<dbReference type="GO" id="GO:0008961">
    <property type="term" value="F:phosphatidylglycerol-prolipoprotein diacylglyceryl transferase activity"/>
    <property type="evidence" value="ECO:0007669"/>
    <property type="project" value="UniProtKB-UniRule"/>
</dbReference>
<feature type="transmembrane region" description="Helical" evidence="7">
    <location>
        <begin position="57"/>
        <end position="80"/>
    </location>
</feature>
<comment type="similarity">
    <text evidence="1 7">Belongs to the Lgt family.</text>
</comment>
<dbReference type="STRING" id="684065.SAMN05421738_110153"/>
<evidence type="ECO:0000256" key="1">
    <source>
        <dbReference type="ARBA" id="ARBA00007150"/>
    </source>
</evidence>
<dbReference type="GO" id="GO:0042158">
    <property type="term" value="P:lipoprotein biosynthetic process"/>
    <property type="evidence" value="ECO:0007669"/>
    <property type="project" value="UniProtKB-UniRule"/>
</dbReference>
<dbReference type="Pfam" id="PF01790">
    <property type="entry name" value="LGT"/>
    <property type="match status" value="1"/>
</dbReference>
<protein>
    <recommendedName>
        <fullName evidence="7">Phosphatidylglycerol--prolipoprotein diacylglyceryl transferase</fullName>
        <ecNumber evidence="7">2.5.1.145</ecNumber>
    </recommendedName>
</protein>
<sequence>MQNLLYIIWDVNPEIVNIGGFPLKYYGLLFCIGIILCYQILKSVYKNEGLSNQAHEALFFYGFFGILIGARLGHCLFYDFEYYKNHILEIFIPFQQDFEGNYHFVGYAGLASHGGGIGLILMLLIYSFKFKIKFLKVLDIVAIVTPLGGAFIRLANLMNSEMIGIPTIKPWAFVFLQIDNLPRHPTQLYEAISYFIIFFIVYFLYRKKIFSIGTGFYFGLTILLIFVMRFLIEFIKIEQVDFEQGMIINMGQILSIPFMIIGLFFVVKNILNKKSTHISTI</sequence>
<dbReference type="Proteomes" id="UP000199149">
    <property type="component" value="Unassembled WGS sequence"/>
</dbReference>
<accession>A0A1I4Y8W5</accession>
<comment type="catalytic activity">
    <reaction evidence="7">
        <text>L-cysteinyl-[prolipoprotein] + a 1,2-diacyl-sn-glycero-3-phospho-(1'-sn-glycerol) = an S-1,2-diacyl-sn-glyceryl-L-cysteinyl-[prolipoprotein] + sn-glycerol 1-phosphate + H(+)</text>
        <dbReference type="Rhea" id="RHEA:56712"/>
        <dbReference type="Rhea" id="RHEA-COMP:14679"/>
        <dbReference type="Rhea" id="RHEA-COMP:14680"/>
        <dbReference type="ChEBI" id="CHEBI:15378"/>
        <dbReference type="ChEBI" id="CHEBI:29950"/>
        <dbReference type="ChEBI" id="CHEBI:57685"/>
        <dbReference type="ChEBI" id="CHEBI:64716"/>
        <dbReference type="ChEBI" id="CHEBI:140658"/>
        <dbReference type="EC" id="2.5.1.145"/>
    </reaction>
</comment>
<dbReference type="NCBIfam" id="TIGR00544">
    <property type="entry name" value="lgt"/>
    <property type="match status" value="1"/>
</dbReference>
<comment type="pathway">
    <text evidence="7">Protein modification; lipoprotein biosynthesis (diacylglyceryl transfer).</text>
</comment>
<dbReference type="PANTHER" id="PTHR30589">
    <property type="entry name" value="PROLIPOPROTEIN DIACYLGLYCERYL TRANSFERASE"/>
    <property type="match status" value="1"/>
</dbReference>
<dbReference type="EMBL" id="FOUZ01000010">
    <property type="protein sequence ID" value="SFN33960.1"/>
    <property type="molecule type" value="Genomic_DNA"/>
</dbReference>
<comment type="subcellular location">
    <subcellularLocation>
        <location evidence="7">Cell membrane</location>
        <topology evidence="7">Multi-pass membrane protein</topology>
    </subcellularLocation>
</comment>
<evidence type="ECO:0000313" key="8">
    <source>
        <dbReference type="EMBL" id="SFN33960.1"/>
    </source>
</evidence>
<keyword evidence="9" id="KW-1185">Reference proteome</keyword>
<organism evidence="8 9">
    <name type="scientific">Algoriella xinjiangensis</name>
    <dbReference type="NCBI Taxonomy" id="684065"/>
    <lineage>
        <taxon>Bacteria</taxon>
        <taxon>Pseudomonadati</taxon>
        <taxon>Bacteroidota</taxon>
        <taxon>Flavobacteriia</taxon>
        <taxon>Flavobacteriales</taxon>
        <taxon>Weeksellaceae</taxon>
        <taxon>Algoriella</taxon>
    </lineage>
</organism>
<keyword evidence="6 7" id="KW-0472">Membrane</keyword>
<evidence type="ECO:0000256" key="7">
    <source>
        <dbReference type="HAMAP-Rule" id="MF_01147"/>
    </source>
</evidence>
<dbReference type="PANTHER" id="PTHR30589:SF0">
    <property type="entry name" value="PHOSPHATIDYLGLYCEROL--PROLIPOPROTEIN DIACYLGLYCERYL TRANSFERASE"/>
    <property type="match status" value="1"/>
</dbReference>
<evidence type="ECO:0000256" key="3">
    <source>
        <dbReference type="ARBA" id="ARBA00022679"/>
    </source>
</evidence>
<feature type="transmembrane region" description="Helical" evidence="7">
    <location>
        <begin position="217"/>
        <end position="235"/>
    </location>
</feature>
<keyword evidence="8" id="KW-0449">Lipoprotein</keyword>
<keyword evidence="5 7" id="KW-1133">Transmembrane helix</keyword>